<gene>
    <name evidence="3" type="ORF">P4H66_17010</name>
</gene>
<keyword evidence="4" id="KW-1185">Reference proteome</keyword>
<keyword evidence="2" id="KW-0732">Signal</keyword>
<evidence type="ECO:0000313" key="3">
    <source>
        <dbReference type="EMBL" id="MEC0241519.1"/>
    </source>
</evidence>
<reference evidence="3 4" key="1">
    <citation type="submission" date="2023-03" db="EMBL/GenBank/DDBJ databases">
        <title>Bacillus Genome Sequencing.</title>
        <authorList>
            <person name="Dunlap C."/>
        </authorList>
    </citation>
    <scope>NUCLEOTIDE SEQUENCE [LARGE SCALE GENOMIC DNA]</scope>
    <source>
        <strain evidence="3 4">BD-525</strain>
    </source>
</reference>
<feature type="chain" id="PRO_5045649043" description="MYXO-CTERM domain-containing protein" evidence="2">
    <location>
        <begin position="36"/>
        <end position="114"/>
    </location>
</feature>
<sequence>MENNFAGGEMTMRRKAAVLLLSASICLTLAVPAWAEGDYNMHHQMNDVNQMSNVNQTNTVTENVRDLKHDLKRDTIRTNSFDDTGVNRTNWGFLGLFGLLGLAGLMKRSRDPRR</sequence>
<proteinExistence type="predicted"/>
<evidence type="ECO:0000256" key="2">
    <source>
        <dbReference type="SAM" id="SignalP"/>
    </source>
</evidence>
<dbReference type="RefSeq" id="WP_326089220.1">
    <property type="nucleotide sequence ID" value="NZ_JARLKZ010000013.1"/>
</dbReference>
<name>A0ABU6GP39_9BACL</name>
<keyword evidence="1" id="KW-1133">Transmembrane helix</keyword>
<evidence type="ECO:0008006" key="5">
    <source>
        <dbReference type="Google" id="ProtNLM"/>
    </source>
</evidence>
<keyword evidence="1" id="KW-0472">Membrane</keyword>
<feature type="transmembrane region" description="Helical" evidence="1">
    <location>
        <begin position="89"/>
        <end position="106"/>
    </location>
</feature>
<comment type="caution">
    <text evidence="3">The sequence shown here is derived from an EMBL/GenBank/DDBJ whole genome shotgun (WGS) entry which is preliminary data.</text>
</comment>
<organism evidence="3 4">
    <name type="scientific">Paenibacillus dokdonensis</name>
    <dbReference type="NCBI Taxonomy" id="2567944"/>
    <lineage>
        <taxon>Bacteria</taxon>
        <taxon>Bacillati</taxon>
        <taxon>Bacillota</taxon>
        <taxon>Bacilli</taxon>
        <taxon>Bacillales</taxon>
        <taxon>Paenibacillaceae</taxon>
        <taxon>Paenibacillus</taxon>
    </lineage>
</organism>
<evidence type="ECO:0000256" key="1">
    <source>
        <dbReference type="SAM" id="Phobius"/>
    </source>
</evidence>
<protein>
    <recommendedName>
        <fullName evidence="5">MYXO-CTERM domain-containing protein</fullName>
    </recommendedName>
</protein>
<evidence type="ECO:0000313" key="4">
    <source>
        <dbReference type="Proteomes" id="UP001344632"/>
    </source>
</evidence>
<feature type="signal peptide" evidence="2">
    <location>
        <begin position="1"/>
        <end position="35"/>
    </location>
</feature>
<dbReference type="EMBL" id="JARLKZ010000013">
    <property type="protein sequence ID" value="MEC0241519.1"/>
    <property type="molecule type" value="Genomic_DNA"/>
</dbReference>
<dbReference type="Proteomes" id="UP001344632">
    <property type="component" value="Unassembled WGS sequence"/>
</dbReference>
<dbReference type="NCBIfam" id="NF041742">
    <property type="entry name" value="WGxxGxxG_fam"/>
    <property type="match status" value="1"/>
</dbReference>
<accession>A0ABU6GP39</accession>
<keyword evidence="1" id="KW-0812">Transmembrane</keyword>